<accession>A0A517L3Z4</accession>
<organism evidence="1 2">
    <name type="scientific">Venturia effusa</name>
    <dbReference type="NCBI Taxonomy" id="50376"/>
    <lineage>
        <taxon>Eukaryota</taxon>
        <taxon>Fungi</taxon>
        <taxon>Dikarya</taxon>
        <taxon>Ascomycota</taxon>
        <taxon>Pezizomycotina</taxon>
        <taxon>Dothideomycetes</taxon>
        <taxon>Pleosporomycetidae</taxon>
        <taxon>Venturiales</taxon>
        <taxon>Venturiaceae</taxon>
        <taxon>Venturia</taxon>
    </lineage>
</organism>
<keyword evidence="2" id="KW-1185">Reference proteome</keyword>
<dbReference type="Proteomes" id="UP000316270">
    <property type="component" value="Chromosome 4"/>
</dbReference>
<protein>
    <submittedName>
        <fullName evidence="1">Uncharacterized protein</fullName>
    </submittedName>
</protein>
<evidence type="ECO:0000313" key="1">
    <source>
        <dbReference type="EMBL" id="QDS70332.1"/>
    </source>
</evidence>
<proteinExistence type="predicted"/>
<dbReference type="EMBL" id="CP042188">
    <property type="protein sequence ID" value="QDS70332.1"/>
    <property type="molecule type" value="Genomic_DNA"/>
</dbReference>
<evidence type="ECO:0000313" key="2">
    <source>
        <dbReference type="Proteomes" id="UP000316270"/>
    </source>
</evidence>
<dbReference type="AlphaFoldDB" id="A0A517L3Z4"/>
<name>A0A517L3Z4_9PEZI</name>
<dbReference type="OrthoDB" id="10481574at2759"/>
<gene>
    <name evidence="1" type="ORF">FKW77_008666</name>
</gene>
<sequence length="353" mass="40752">MADLNTSKKPVVPGLSEAQSASRFQAVYADGTPLLPPGAIVSMEFNTFPHLDGEYEKIPPKIIEFEPKFIGEELNPKPRRFTPELNETAHELWQTLYQIQERIRDGVNPLFSNADGILYSVKKASESMFDFIRNCQTIDIKDDSVKTAIEDIIPKLLKHAKMVLKNLPELEPKPWNVHDLRRFDALRHLCEQVGEAERDPAKWEDVKKTLIEAKTPNAYWLATSFDYPYDKLDNINWRLRLEAQKAELADSAAELARNNKIVVDFDVKERSIDEQEKWLAVRLERHPEIADKLAETQEFYQRYLQGTASEEEVEAYYADHPFGFTDKTDMEMSLKVLSEVLAEKETLHLEEVE</sequence>
<reference evidence="1 2" key="1">
    <citation type="submission" date="2019-07" db="EMBL/GenBank/DDBJ databases">
        <title>Finished genome of Venturia effusa.</title>
        <authorList>
            <person name="Young C.A."/>
            <person name="Cox M.P."/>
            <person name="Ganley A.R.D."/>
            <person name="David W.J."/>
        </authorList>
    </citation>
    <scope>NUCLEOTIDE SEQUENCE [LARGE SCALE GENOMIC DNA]</scope>
    <source>
        <strain evidence="2">albino</strain>
    </source>
</reference>